<dbReference type="SMART" id="SM00409">
    <property type="entry name" value="IG"/>
    <property type="match status" value="1"/>
</dbReference>
<dbReference type="InterPro" id="IPR036179">
    <property type="entry name" value="Ig-like_dom_sf"/>
</dbReference>
<evidence type="ECO:0000256" key="1">
    <source>
        <dbReference type="SAM" id="SignalP"/>
    </source>
</evidence>
<dbReference type="OrthoDB" id="8049355at2759"/>
<sequence length="153" mass="17308">MLLVRLLLAALLLAGALASPPERALSLLERYKRYSTGGLYTGPFFDPNSPNNITTQLGTHAYLPCKVKQLGNKSVSWIRKRDAHILTVDHYTFIADERFQSFIVEGTETWTLQVKYVQARDQGEYECQVSTEPKMSHFVTLNVVGRCHKYGAE</sequence>
<dbReference type="InterPro" id="IPR037448">
    <property type="entry name" value="Zig-8"/>
</dbReference>
<dbReference type="RefSeq" id="XP_052121916.1">
    <property type="nucleotide sequence ID" value="XM_052265956.1"/>
</dbReference>
<evidence type="ECO:0000313" key="3">
    <source>
        <dbReference type="Proteomes" id="UP000504606"/>
    </source>
</evidence>
<name>A0A9C6TT25_FRAOC</name>
<dbReference type="PANTHER" id="PTHR23279">
    <property type="entry name" value="DEFECTIVE PROBOSCIS EXTENSION RESPONSE DPR -RELATED"/>
    <property type="match status" value="1"/>
</dbReference>
<dbReference type="InterPro" id="IPR013783">
    <property type="entry name" value="Ig-like_fold"/>
</dbReference>
<dbReference type="GO" id="GO:0032589">
    <property type="term" value="C:neuron projection membrane"/>
    <property type="evidence" value="ECO:0007669"/>
    <property type="project" value="TreeGrafter"/>
</dbReference>
<dbReference type="SUPFAM" id="SSF48726">
    <property type="entry name" value="Immunoglobulin"/>
    <property type="match status" value="1"/>
</dbReference>
<dbReference type="PROSITE" id="PS50835">
    <property type="entry name" value="IG_LIKE"/>
    <property type="match status" value="1"/>
</dbReference>
<feature type="signal peptide" evidence="1">
    <location>
        <begin position="1"/>
        <end position="18"/>
    </location>
</feature>
<keyword evidence="1" id="KW-0732">Signal</keyword>
<keyword evidence="3" id="KW-1185">Reference proteome</keyword>
<feature type="chain" id="PRO_5039028888" evidence="1">
    <location>
        <begin position="19"/>
        <end position="153"/>
    </location>
</feature>
<dbReference type="Gene3D" id="2.60.40.10">
    <property type="entry name" value="Immunoglobulins"/>
    <property type="match status" value="1"/>
</dbReference>
<organism evidence="3 4">
    <name type="scientific">Frankliniella occidentalis</name>
    <name type="common">Western flower thrips</name>
    <name type="synonym">Euthrips occidentalis</name>
    <dbReference type="NCBI Taxonomy" id="133901"/>
    <lineage>
        <taxon>Eukaryota</taxon>
        <taxon>Metazoa</taxon>
        <taxon>Ecdysozoa</taxon>
        <taxon>Arthropoda</taxon>
        <taxon>Hexapoda</taxon>
        <taxon>Insecta</taxon>
        <taxon>Pterygota</taxon>
        <taxon>Neoptera</taxon>
        <taxon>Paraneoptera</taxon>
        <taxon>Thysanoptera</taxon>
        <taxon>Terebrantia</taxon>
        <taxon>Thripoidea</taxon>
        <taxon>Thripidae</taxon>
        <taxon>Frankliniella</taxon>
    </lineage>
</organism>
<dbReference type="FunFam" id="2.60.40.10:FF:000129">
    <property type="entry name" value="CLUMA_CG018772, isoform A"/>
    <property type="match status" value="1"/>
</dbReference>
<reference evidence="4" key="1">
    <citation type="submission" date="2025-08" db="UniProtKB">
        <authorList>
            <consortium name="RefSeq"/>
        </authorList>
    </citation>
    <scope>IDENTIFICATION</scope>
    <source>
        <tissue evidence="4">Whole organism</tissue>
    </source>
</reference>
<evidence type="ECO:0000259" key="2">
    <source>
        <dbReference type="PROSITE" id="PS50835"/>
    </source>
</evidence>
<gene>
    <name evidence="4" type="primary">LOC113208408</name>
</gene>
<dbReference type="Pfam" id="PF07679">
    <property type="entry name" value="I-set"/>
    <property type="match status" value="1"/>
</dbReference>
<dbReference type="KEGG" id="foc:113208408"/>
<dbReference type="GO" id="GO:0050808">
    <property type="term" value="P:synapse organization"/>
    <property type="evidence" value="ECO:0007669"/>
    <property type="project" value="TreeGrafter"/>
</dbReference>
<dbReference type="InterPro" id="IPR013098">
    <property type="entry name" value="Ig_I-set"/>
</dbReference>
<dbReference type="AlphaFoldDB" id="A0A9C6TT25"/>
<dbReference type="InterPro" id="IPR007110">
    <property type="entry name" value="Ig-like_dom"/>
</dbReference>
<dbReference type="GeneID" id="113208408"/>
<proteinExistence type="predicted"/>
<accession>A0A9C6TT25</accession>
<feature type="domain" description="Ig-like" evidence="2">
    <location>
        <begin position="43"/>
        <end position="140"/>
    </location>
</feature>
<dbReference type="InterPro" id="IPR003599">
    <property type="entry name" value="Ig_sub"/>
</dbReference>
<evidence type="ECO:0000313" key="4">
    <source>
        <dbReference type="RefSeq" id="XP_052121916.1"/>
    </source>
</evidence>
<dbReference type="Proteomes" id="UP000504606">
    <property type="component" value="Unplaced"/>
</dbReference>
<dbReference type="PANTHER" id="PTHR23279:SF21">
    <property type="entry name" value="DEFECTIVE PROBOSCIS EXTENSION RESPONSE 11, ISOFORM B-RELATED"/>
    <property type="match status" value="1"/>
</dbReference>
<protein>
    <submittedName>
        <fullName evidence="4">Uncharacterized protein LOC113208408</fullName>
    </submittedName>
</protein>